<evidence type="ECO:0000256" key="12">
    <source>
        <dbReference type="ARBA" id="ARBA00022824"/>
    </source>
</evidence>
<dbReference type="PANTHER" id="PTHR12053:SF3">
    <property type="entry name" value="CARBOXYPEPTIDASE Q"/>
    <property type="match status" value="1"/>
</dbReference>
<evidence type="ECO:0000256" key="17">
    <source>
        <dbReference type="ARBA" id="ARBA00023180"/>
    </source>
</evidence>
<dbReference type="GO" id="GO:0006508">
    <property type="term" value="P:proteolysis"/>
    <property type="evidence" value="ECO:0007669"/>
    <property type="project" value="UniProtKB-KW"/>
</dbReference>
<keyword evidence="11 22" id="KW-0378">Hydrolase</keyword>
<keyword evidence="8" id="KW-0645">Protease</keyword>
<keyword evidence="18" id="KW-0458">Lysosome</keyword>
<name>A0A7W9SLR0_ARMRO</name>
<evidence type="ECO:0000256" key="6">
    <source>
        <dbReference type="ARBA" id="ARBA00022525"/>
    </source>
</evidence>
<keyword evidence="10" id="KW-0732">Signal</keyword>
<dbReference type="GO" id="GO:0070573">
    <property type="term" value="F:metallodipeptidase activity"/>
    <property type="evidence" value="ECO:0007669"/>
    <property type="project" value="InterPro"/>
</dbReference>
<dbReference type="EMBL" id="JACHGW010000001">
    <property type="protein sequence ID" value="MBB6048489.1"/>
    <property type="molecule type" value="Genomic_DNA"/>
</dbReference>
<feature type="domain" description="Peptidase M28" evidence="21">
    <location>
        <begin position="225"/>
        <end position="408"/>
    </location>
</feature>
<evidence type="ECO:0000256" key="15">
    <source>
        <dbReference type="ARBA" id="ARBA00023049"/>
    </source>
</evidence>
<dbReference type="GO" id="GO:0005615">
    <property type="term" value="C:extracellular space"/>
    <property type="evidence" value="ECO:0007669"/>
    <property type="project" value="TreeGrafter"/>
</dbReference>
<evidence type="ECO:0000256" key="10">
    <source>
        <dbReference type="ARBA" id="ARBA00022729"/>
    </source>
</evidence>
<keyword evidence="6" id="KW-0964">Secreted</keyword>
<dbReference type="PANTHER" id="PTHR12053">
    <property type="entry name" value="PROTEASE FAMILY M28 PLASMA GLUTAMATE CARBOXYPEPTIDASE-RELATED"/>
    <property type="match status" value="1"/>
</dbReference>
<keyword evidence="13" id="KW-0862">Zinc</keyword>
<evidence type="ECO:0000256" key="19">
    <source>
        <dbReference type="ARBA" id="ARBA00025833"/>
    </source>
</evidence>
<evidence type="ECO:0000256" key="11">
    <source>
        <dbReference type="ARBA" id="ARBA00022801"/>
    </source>
</evidence>
<keyword evidence="7 22" id="KW-0121">Carboxypeptidase</keyword>
<evidence type="ECO:0000256" key="1">
    <source>
        <dbReference type="ARBA" id="ARBA00004240"/>
    </source>
</evidence>
<evidence type="ECO:0000256" key="16">
    <source>
        <dbReference type="ARBA" id="ARBA00023145"/>
    </source>
</evidence>
<protein>
    <recommendedName>
        <fullName evidence="5">Carboxypeptidase Q</fullName>
    </recommendedName>
    <alternativeName>
        <fullName evidence="20">Plasma glutamate carboxypeptidase</fullName>
    </alternativeName>
</protein>
<evidence type="ECO:0000256" key="18">
    <source>
        <dbReference type="ARBA" id="ARBA00023228"/>
    </source>
</evidence>
<dbReference type="Gene3D" id="3.40.630.10">
    <property type="entry name" value="Zn peptidases"/>
    <property type="match status" value="1"/>
</dbReference>
<reference evidence="22 23" key="1">
    <citation type="submission" date="2020-08" db="EMBL/GenBank/DDBJ databases">
        <title>Genomic Encyclopedia of Type Strains, Phase IV (KMG-IV): sequencing the most valuable type-strain genomes for metagenomic binning, comparative biology and taxonomic classification.</title>
        <authorList>
            <person name="Goeker M."/>
        </authorList>
    </citation>
    <scope>NUCLEOTIDE SEQUENCE [LARGE SCALE GENOMIC DNA]</scope>
    <source>
        <strain evidence="22 23">DSM 23562</strain>
    </source>
</reference>
<organism evidence="22 23">
    <name type="scientific">Armatimonas rosea</name>
    <dbReference type="NCBI Taxonomy" id="685828"/>
    <lineage>
        <taxon>Bacteria</taxon>
        <taxon>Bacillati</taxon>
        <taxon>Armatimonadota</taxon>
        <taxon>Armatimonadia</taxon>
        <taxon>Armatimonadales</taxon>
        <taxon>Armatimonadaceae</taxon>
        <taxon>Armatimonas</taxon>
    </lineage>
</organism>
<gene>
    <name evidence="22" type="ORF">HNQ39_000251</name>
</gene>
<comment type="subunit">
    <text evidence="19">Homodimer. The monomeric form is inactive while the homodimer is active.</text>
</comment>
<sequence>MHSRQDNTQRLLAAALSSDFGYQRLGYLCDRIGNRLSGSKGLERAVSWAESELRRDGLEGVRAEPVLVPKWVRDKESAVLVSPEKRPLVMLGLGGSVGGRVKAPVLVVESFDGLMARAGEVRGKIVCFNVPFTSYGATVRYRTSGASEAAKLGAVGVLVRSVGPTSLRTPHTGVMSYTDGIAKIPAAAITIEDATQLARMQARGEKPVVELSMQAHFEKDARSANVLGEWRGRERPEEIVLVGGHLDSWDVGQGAHDDGGGCIVSWEAVRLLKALNIRPRRTVRVCLFTNEENGSQGGKAYAEAHKSERHVLAIETDGGVDTPTGFGLTTKTPGGLERAREVTKLLGLELKEGGGGADIGPIGTATGCPTMGLLNDMSVYWNIHHTPADTFDKINPKALQKCIAAVAVMAYSAAELDGTL</sequence>
<dbReference type="RefSeq" id="WP_184192115.1">
    <property type="nucleotide sequence ID" value="NZ_JACHGW010000001.1"/>
</dbReference>
<dbReference type="SUPFAM" id="SSF53187">
    <property type="entry name" value="Zn-dependent exopeptidases"/>
    <property type="match status" value="1"/>
</dbReference>
<accession>A0A7W9SLR0</accession>
<dbReference type="GO" id="GO:0004180">
    <property type="term" value="F:carboxypeptidase activity"/>
    <property type="evidence" value="ECO:0007669"/>
    <property type="project" value="UniProtKB-KW"/>
</dbReference>
<evidence type="ECO:0000256" key="8">
    <source>
        <dbReference type="ARBA" id="ARBA00022670"/>
    </source>
</evidence>
<dbReference type="GO" id="GO:0046872">
    <property type="term" value="F:metal ion binding"/>
    <property type="evidence" value="ECO:0007669"/>
    <property type="project" value="UniProtKB-KW"/>
</dbReference>
<keyword evidence="16" id="KW-0865">Zymogen</keyword>
<evidence type="ECO:0000259" key="21">
    <source>
        <dbReference type="Pfam" id="PF04389"/>
    </source>
</evidence>
<proteinExistence type="predicted"/>
<dbReference type="Proteomes" id="UP000520814">
    <property type="component" value="Unassembled WGS sequence"/>
</dbReference>
<evidence type="ECO:0000256" key="13">
    <source>
        <dbReference type="ARBA" id="ARBA00022833"/>
    </source>
</evidence>
<evidence type="ECO:0000256" key="2">
    <source>
        <dbReference type="ARBA" id="ARBA00004371"/>
    </source>
</evidence>
<evidence type="ECO:0000313" key="22">
    <source>
        <dbReference type="EMBL" id="MBB6048489.1"/>
    </source>
</evidence>
<evidence type="ECO:0000256" key="20">
    <source>
        <dbReference type="ARBA" id="ARBA00033328"/>
    </source>
</evidence>
<evidence type="ECO:0000256" key="7">
    <source>
        <dbReference type="ARBA" id="ARBA00022645"/>
    </source>
</evidence>
<keyword evidence="23" id="KW-1185">Reference proteome</keyword>
<dbReference type="GO" id="GO:0005764">
    <property type="term" value="C:lysosome"/>
    <property type="evidence" value="ECO:0007669"/>
    <property type="project" value="UniProtKB-SubCell"/>
</dbReference>
<comment type="caution">
    <text evidence="22">The sequence shown here is derived from an EMBL/GenBank/DDBJ whole genome shotgun (WGS) entry which is preliminary data.</text>
</comment>
<evidence type="ECO:0000256" key="14">
    <source>
        <dbReference type="ARBA" id="ARBA00023034"/>
    </source>
</evidence>
<keyword evidence="9" id="KW-0479">Metal-binding</keyword>
<keyword evidence="15" id="KW-0482">Metalloprotease</keyword>
<dbReference type="InterPro" id="IPR039866">
    <property type="entry name" value="CPQ"/>
</dbReference>
<keyword evidence="14" id="KW-0333">Golgi apparatus</keyword>
<evidence type="ECO:0000256" key="4">
    <source>
        <dbReference type="ARBA" id="ARBA00004613"/>
    </source>
</evidence>
<evidence type="ECO:0000313" key="23">
    <source>
        <dbReference type="Proteomes" id="UP000520814"/>
    </source>
</evidence>
<evidence type="ECO:0000256" key="3">
    <source>
        <dbReference type="ARBA" id="ARBA00004555"/>
    </source>
</evidence>
<dbReference type="Gene3D" id="3.50.30.30">
    <property type="match status" value="1"/>
</dbReference>
<dbReference type="FunFam" id="3.50.30.30:FF:000009">
    <property type="entry name" value="Carboxypeptidase Q"/>
    <property type="match status" value="1"/>
</dbReference>
<dbReference type="Pfam" id="PF04389">
    <property type="entry name" value="Peptidase_M28"/>
    <property type="match status" value="1"/>
</dbReference>
<dbReference type="GO" id="GO:0043171">
    <property type="term" value="P:peptide catabolic process"/>
    <property type="evidence" value="ECO:0007669"/>
    <property type="project" value="TreeGrafter"/>
</dbReference>
<dbReference type="InterPro" id="IPR007484">
    <property type="entry name" value="Peptidase_M28"/>
</dbReference>
<dbReference type="AlphaFoldDB" id="A0A7W9SLR0"/>
<keyword evidence="17" id="KW-0325">Glycoprotein</keyword>
<evidence type="ECO:0000256" key="9">
    <source>
        <dbReference type="ARBA" id="ARBA00022723"/>
    </source>
</evidence>
<comment type="subcellular location">
    <subcellularLocation>
        <location evidence="1">Endoplasmic reticulum</location>
    </subcellularLocation>
    <subcellularLocation>
        <location evidence="3">Golgi apparatus</location>
    </subcellularLocation>
    <subcellularLocation>
        <location evidence="2">Lysosome</location>
    </subcellularLocation>
    <subcellularLocation>
        <location evidence="4">Secreted</location>
    </subcellularLocation>
</comment>
<evidence type="ECO:0000256" key="5">
    <source>
        <dbReference type="ARBA" id="ARBA00014116"/>
    </source>
</evidence>
<keyword evidence="12" id="KW-0256">Endoplasmic reticulum</keyword>